<dbReference type="AlphaFoldDB" id="A0A543DVN8"/>
<comment type="similarity">
    <text evidence="1">Belongs to the LDH2/MDH2 oxidoreductase family.</text>
</comment>
<dbReference type="PANTHER" id="PTHR11091">
    <property type="entry name" value="OXIDOREDUCTASE-RELATED"/>
    <property type="match status" value="1"/>
</dbReference>
<dbReference type="Proteomes" id="UP000315677">
    <property type="component" value="Unassembled WGS sequence"/>
</dbReference>
<keyword evidence="4" id="KW-1185">Reference proteome</keyword>
<dbReference type="SUPFAM" id="SSF89733">
    <property type="entry name" value="L-sulfolactate dehydrogenase-like"/>
    <property type="match status" value="1"/>
</dbReference>
<dbReference type="Gene3D" id="3.30.1370.60">
    <property type="entry name" value="Hypothetical oxidoreductase yiak, domain 2"/>
    <property type="match status" value="1"/>
</dbReference>
<evidence type="ECO:0000313" key="4">
    <source>
        <dbReference type="Proteomes" id="UP000315677"/>
    </source>
</evidence>
<dbReference type="RefSeq" id="WP_211365928.1">
    <property type="nucleotide sequence ID" value="NZ_VFPA01000001.1"/>
</dbReference>
<dbReference type="InterPro" id="IPR043144">
    <property type="entry name" value="Mal/L-sulf/L-lact_DH-like_ah"/>
</dbReference>
<dbReference type="EMBL" id="VFPA01000001">
    <property type="protein sequence ID" value="TQM13385.1"/>
    <property type="molecule type" value="Genomic_DNA"/>
</dbReference>
<organism evidence="3 4">
    <name type="scientific">Pseudonocardia kunmingensis</name>
    <dbReference type="NCBI Taxonomy" id="630975"/>
    <lineage>
        <taxon>Bacteria</taxon>
        <taxon>Bacillati</taxon>
        <taxon>Actinomycetota</taxon>
        <taxon>Actinomycetes</taxon>
        <taxon>Pseudonocardiales</taxon>
        <taxon>Pseudonocardiaceae</taxon>
        <taxon>Pseudonocardia</taxon>
    </lineage>
</organism>
<sequence>MKDQKSVTVDPYRLEEFCSRVLVAAGLPQTEAVVVAESLVAADLCGVGSHGVSRISDYLGRLDDGLIERRTRLEIVSETSTTALLDAGNGWGQVASARAVELAIGKAREHGSAWVGVRNSNHNGTGRYWVSRIAEAGMVGIAATNGSPVMAPFGSREPSLGTNPIAMGAPTRSGAPVVLDMATSSQARGKILLAAKNGEPIPEGWALTADGAPTTDAKQAWDGVLLPMAGPKGSGLAMMIDVLAGVLTGARFGAHMPRMYADPEPQRLGHFFAAVDIAAMTPMEEFLDRMHMREHETRDSAPAEGFTEVLMPGDVENRRASHRASAGIRLSPAIHEELLTTARRYGVHQMLAV</sequence>
<gene>
    <name evidence="3" type="ORF">FB558_0119</name>
</gene>
<reference evidence="3 4" key="1">
    <citation type="submission" date="2019-06" db="EMBL/GenBank/DDBJ databases">
        <title>Sequencing the genomes of 1000 actinobacteria strains.</title>
        <authorList>
            <person name="Klenk H.-P."/>
        </authorList>
    </citation>
    <scope>NUCLEOTIDE SEQUENCE [LARGE SCALE GENOMIC DNA]</scope>
    <source>
        <strain evidence="3 4">DSM 45301</strain>
    </source>
</reference>
<dbReference type="InterPro" id="IPR043143">
    <property type="entry name" value="Mal/L-sulf/L-lact_DH-like_NADP"/>
</dbReference>
<dbReference type="Pfam" id="PF02615">
    <property type="entry name" value="Ldh_2"/>
    <property type="match status" value="1"/>
</dbReference>
<accession>A0A543DVN8</accession>
<dbReference type="GO" id="GO:0016491">
    <property type="term" value="F:oxidoreductase activity"/>
    <property type="evidence" value="ECO:0007669"/>
    <property type="project" value="UniProtKB-KW"/>
</dbReference>
<dbReference type="InterPro" id="IPR003767">
    <property type="entry name" value="Malate/L-lactate_DH-like"/>
</dbReference>
<dbReference type="PANTHER" id="PTHR11091:SF0">
    <property type="entry name" value="MALATE DEHYDROGENASE"/>
    <property type="match status" value="1"/>
</dbReference>
<dbReference type="Gene3D" id="1.10.1530.10">
    <property type="match status" value="1"/>
</dbReference>
<dbReference type="InterPro" id="IPR036111">
    <property type="entry name" value="Mal/L-sulfo/L-lacto_DH-like_sf"/>
</dbReference>
<comment type="caution">
    <text evidence="3">The sequence shown here is derived from an EMBL/GenBank/DDBJ whole genome shotgun (WGS) entry which is preliminary data.</text>
</comment>
<proteinExistence type="inferred from homology"/>
<evidence type="ECO:0000256" key="2">
    <source>
        <dbReference type="ARBA" id="ARBA00023002"/>
    </source>
</evidence>
<protein>
    <submittedName>
        <fullName evidence="3">LDH2 family malate/lactate/ureidoglycolate dehydrogenase</fullName>
    </submittedName>
</protein>
<evidence type="ECO:0000256" key="1">
    <source>
        <dbReference type="ARBA" id="ARBA00006056"/>
    </source>
</evidence>
<keyword evidence="2" id="KW-0560">Oxidoreductase</keyword>
<evidence type="ECO:0000313" key="3">
    <source>
        <dbReference type="EMBL" id="TQM13385.1"/>
    </source>
</evidence>
<name>A0A543DVN8_9PSEU</name>